<gene>
    <name evidence="1" type="ORF">Ciccas_012753</name>
</gene>
<reference evidence="1 2" key="1">
    <citation type="submission" date="2024-11" db="EMBL/GenBank/DDBJ databases">
        <title>Adaptive evolution of stress response genes in parasites aligns with host niche diversity.</title>
        <authorList>
            <person name="Hahn C."/>
            <person name="Resl P."/>
        </authorList>
    </citation>
    <scope>NUCLEOTIDE SEQUENCE [LARGE SCALE GENOMIC DNA]</scope>
    <source>
        <strain evidence="1">EGGRZ-B1_66</strain>
        <tissue evidence="1">Body</tissue>
    </source>
</reference>
<keyword evidence="2" id="KW-1185">Reference proteome</keyword>
<accession>A0ABD2PQI3</accession>
<protein>
    <submittedName>
        <fullName evidence="1">Uncharacterized protein</fullName>
    </submittedName>
</protein>
<evidence type="ECO:0000313" key="1">
    <source>
        <dbReference type="EMBL" id="KAL3308711.1"/>
    </source>
</evidence>
<dbReference type="EMBL" id="JBJKFK010004816">
    <property type="protein sequence ID" value="KAL3308711.1"/>
    <property type="molecule type" value="Genomic_DNA"/>
</dbReference>
<sequence>MASDLGIGDSVVNDENNIFFIVTTASTEPSDDESAQTRMAAIEHNSAEVNTKPKVKKHLLFPKIGENLRRSFRDLQRSLSKLGGRQDREVSKRFVTSLSNKIWTEDAKRGFIIFEVLIRLPKPRSRTVFDSSQIQLLEEPTSFSTRLHEVLKAITIVLPENSSKILLKLEWFNMMREFLTAAFQGYNLFRNSVDFMPPNTDHLEKYETFTASSIEPTVLRMDQKEKFQKCIQKALLTDLSFVGNFVYKHENNYHEYTVDWKIPGQLVDEKTVSECSTIHVTNKDKSLRFELNKKKVLTSHGLHLTVIKDFYEL</sequence>
<dbReference type="AlphaFoldDB" id="A0ABD2PQI3"/>
<name>A0ABD2PQI3_9PLAT</name>
<evidence type="ECO:0000313" key="2">
    <source>
        <dbReference type="Proteomes" id="UP001626550"/>
    </source>
</evidence>
<dbReference type="Proteomes" id="UP001626550">
    <property type="component" value="Unassembled WGS sequence"/>
</dbReference>
<comment type="caution">
    <text evidence="1">The sequence shown here is derived from an EMBL/GenBank/DDBJ whole genome shotgun (WGS) entry which is preliminary data.</text>
</comment>
<organism evidence="1 2">
    <name type="scientific">Cichlidogyrus casuarinus</name>
    <dbReference type="NCBI Taxonomy" id="1844966"/>
    <lineage>
        <taxon>Eukaryota</taxon>
        <taxon>Metazoa</taxon>
        <taxon>Spiralia</taxon>
        <taxon>Lophotrochozoa</taxon>
        <taxon>Platyhelminthes</taxon>
        <taxon>Monogenea</taxon>
        <taxon>Monopisthocotylea</taxon>
        <taxon>Dactylogyridea</taxon>
        <taxon>Ancyrocephalidae</taxon>
        <taxon>Cichlidogyrus</taxon>
    </lineage>
</organism>
<proteinExistence type="predicted"/>